<keyword evidence="3" id="KW-1185">Reference proteome</keyword>
<dbReference type="CDD" id="cd19163">
    <property type="entry name" value="AKR_galDH"/>
    <property type="match status" value="1"/>
</dbReference>
<dbReference type="KEGG" id="spu:584746"/>
<evidence type="ECO:0000313" key="2">
    <source>
        <dbReference type="EnsemblMetazoa" id="XP_030846799"/>
    </source>
</evidence>
<feature type="domain" description="NADP-dependent oxidoreductase" evidence="1">
    <location>
        <begin position="33"/>
        <end position="309"/>
    </location>
</feature>
<dbReference type="Pfam" id="PF00248">
    <property type="entry name" value="Aldo_ket_red"/>
    <property type="match status" value="1"/>
</dbReference>
<dbReference type="GeneID" id="584746"/>
<reference evidence="2" key="2">
    <citation type="submission" date="2021-01" db="UniProtKB">
        <authorList>
            <consortium name="EnsemblMetazoa"/>
        </authorList>
    </citation>
    <scope>IDENTIFICATION</scope>
</reference>
<dbReference type="GO" id="GO:0010349">
    <property type="term" value="F:L-galactose dehydrogenase activity"/>
    <property type="evidence" value="ECO:0007669"/>
    <property type="project" value="InterPro"/>
</dbReference>
<dbReference type="OrthoDB" id="48988at2759"/>
<protein>
    <recommendedName>
        <fullName evidence="1">NADP-dependent oxidoreductase domain-containing protein</fullName>
    </recommendedName>
</protein>
<accession>A0A7M7P6J4</accession>
<dbReference type="InterPro" id="IPR036812">
    <property type="entry name" value="NAD(P)_OxRdtase_dom_sf"/>
</dbReference>
<reference evidence="3" key="1">
    <citation type="submission" date="2015-02" db="EMBL/GenBank/DDBJ databases">
        <title>Genome sequencing for Strongylocentrotus purpuratus.</title>
        <authorList>
            <person name="Murali S."/>
            <person name="Liu Y."/>
            <person name="Vee V."/>
            <person name="English A."/>
            <person name="Wang M."/>
            <person name="Skinner E."/>
            <person name="Han Y."/>
            <person name="Muzny D.M."/>
            <person name="Worley K.C."/>
            <person name="Gibbs R.A."/>
        </authorList>
    </citation>
    <scope>NUCLEOTIDE SEQUENCE</scope>
</reference>
<dbReference type="GO" id="GO:0016491">
    <property type="term" value="F:oxidoreductase activity"/>
    <property type="evidence" value="ECO:0000318"/>
    <property type="project" value="GO_Central"/>
</dbReference>
<dbReference type="OMA" id="LYRACPR"/>
<evidence type="ECO:0000313" key="3">
    <source>
        <dbReference type="Proteomes" id="UP000007110"/>
    </source>
</evidence>
<evidence type="ECO:0000259" key="1">
    <source>
        <dbReference type="Pfam" id="PF00248"/>
    </source>
</evidence>
<proteinExistence type="predicted"/>
<dbReference type="InterPro" id="IPR023210">
    <property type="entry name" value="NADP_OxRdtase_dom"/>
</dbReference>
<dbReference type="PRINTS" id="PR00069">
    <property type="entry name" value="ALDKETRDTASE"/>
</dbReference>
<sequence>MSATYVNDFHDNDRIKKMRYHDLGNTGMKVSIIGFGAAPLGRVYDADLPEEQGVAALQHALRGGVNYIDTAPFYGQGKSEAVLGKALKDVPREAYYIATKVGRYELDVKGMFDFSADRVTRSIDESLKRLGLDYVDLIQVHDVEFASSLDLIIDETLPALEKIREEGKARFIGLTGYPIQVLRSIVERSKVKIDTVLSYCHLSLNDSSLLQHVTFFQERNIGLISASPLSMALLTDRGPPSWHPAHYEIKKACHLAVAHCKQHGHDLSELALKYSISYVNAVPLTLIGMESKEQVDKNLKAVHDGPSDEQEQFITDLIKRQVHCCFITISAHGSL</sequence>
<dbReference type="EnsemblMetazoa" id="XM_030990939">
    <property type="protein sequence ID" value="XP_030846799"/>
    <property type="gene ID" value="LOC584746"/>
</dbReference>
<dbReference type="InParanoid" id="A0A7M7P6J4"/>
<dbReference type="RefSeq" id="XP_030846799.1">
    <property type="nucleotide sequence ID" value="XM_030990939.1"/>
</dbReference>
<dbReference type="Gene3D" id="3.20.20.100">
    <property type="entry name" value="NADP-dependent oxidoreductase domain"/>
    <property type="match status" value="1"/>
</dbReference>
<dbReference type="FunFam" id="3.20.20.100:FF:000011">
    <property type="entry name" value="Aldo/keto reductase"/>
    <property type="match status" value="1"/>
</dbReference>
<dbReference type="PANTHER" id="PTHR42686">
    <property type="entry name" value="GH17980P-RELATED"/>
    <property type="match status" value="1"/>
</dbReference>
<dbReference type="SUPFAM" id="SSF51430">
    <property type="entry name" value="NAD(P)-linked oxidoreductase"/>
    <property type="match status" value="1"/>
</dbReference>
<dbReference type="PANTHER" id="PTHR42686:SF1">
    <property type="entry name" value="GH17980P-RELATED"/>
    <property type="match status" value="1"/>
</dbReference>
<name>A0A7M7P6J4_STRPU</name>
<dbReference type="InterPro" id="IPR044479">
    <property type="entry name" value="LGALDH-like"/>
</dbReference>
<dbReference type="AlphaFoldDB" id="A0A7M7P6J4"/>
<organism evidence="2 3">
    <name type="scientific">Strongylocentrotus purpuratus</name>
    <name type="common">Purple sea urchin</name>
    <dbReference type="NCBI Taxonomy" id="7668"/>
    <lineage>
        <taxon>Eukaryota</taxon>
        <taxon>Metazoa</taxon>
        <taxon>Echinodermata</taxon>
        <taxon>Eleutherozoa</taxon>
        <taxon>Echinozoa</taxon>
        <taxon>Echinoidea</taxon>
        <taxon>Euechinoidea</taxon>
        <taxon>Echinacea</taxon>
        <taxon>Camarodonta</taxon>
        <taxon>Echinidea</taxon>
        <taxon>Strongylocentrotidae</taxon>
        <taxon>Strongylocentrotus</taxon>
    </lineage>
</organism>
<dbReference type="Proteomes" id="UP000007110">
    <property type="component" value="Unassembled WGS sequence"/>
</dbReference>
<dbReference type="InterPro" id="IPR020471">
    <property type="entry name" value="AKR"/>
</dbReference>